<dbReference type="GO" id="GO:0005221">
    <property type="term" value="F:intracellularly cyclic nucleotide-activated monoatomic cation channel activity"/>
    <property type="evidence" value="ECO:0007669"/>
    <property type="project" value="InterPro"/>
</dbReference>
<feature type="domain" description="Cyclic nucleotide-binding" evidence="10">
    <location>
        <begin position="266"/>
        <end position="381"/>
    </location>
</feature>
<dbReference type="PROSITE" id="PS50181">
    <property type="entry name" value="FBOX"/>
    <property type="match status" value="1"/>
</dbReference>
<feature type="domain" description="Cyclic nucleotide-binding" evidence="10">
    <location>
        <begin position="66"/>
        <end position="183"/>
    </location>
</feature>
<proteinExistence type="predicted"/>
<dbReference type="InterPro" id="IPR036047">
    <property type="entry name" value="F-box-like_dom_sf"/>
</dbReference>
<reference evidence="12 13" key="1">
    <citation type="submission" date="2013-03" db="EMBL/GenBank/DDBJ databases">
        <title>The Genome Sequence of Cladophialophora carrionii CBS 160.54.</title>
        <authorList>
            <consortium name="The Broad Institute Genomics Platform"/>
            <person name="Cuomo C."/>
            <person name="de Hoog S."/>
            <person name="Gorbushina A."/>
            <person name="Walker B."/>
            <person name="Young S.K."/>
            <person name="Zeng Q."/>
            <person name="Gargeya S."/>
            <person name="Fitzgerald M."/>
            <person name="Haas B."/>
            <person name="Abouelleil A."/>
            <person name="Allen A.W."/>
            <person name="Alvarado L."/>
            <person name="Arachchi H.M."/>
            <person name="Berlin A.M."/>
            <person name="Chapman S.B."/>
            <person name="Gainer-Dewar J."/>
            <person name="Goldberg J."/>
            <person name="Griggs A."/>
            <person name="Gujja S."/>
            <person name="Hansen M."/>
            <person name="Howarth C."/>
            <person name="Imamovic A."/>
            <person name="Ireland A."/>
            <person name="Larimer J."/>
            <person name="McCowan C."/>
            <person name="Murphy C."/>
            <person name="Pearson M."/>
            <person name="Poon T.W."/>
            <person name="Priest M."/>
            <person name="Roberts A."/>
            <person name="Saif S."/>
            <person name="Shea T."/>
            <person name="Sisk P."/>
            <person name="Sykes S."/>
            <person name="Wortman J."/>
            <person name="Nusbaum C."/>
            <person name="Birren B."/>
        </authorList>
    </citation>
    <scope>NUCLEOTIDE SEQUENCE [LARGE SCALE GENOMIC DNA]</scope>
    <source>
        <strain evidence="12 13">CBS 160.54</strain>
    </source>
</reference>
<dbReference type="InterPro" id="IPR000595">
    <property type="entry name" value="cNMP-bd_dom"/>
</dbReference>
<dbReference type="Gene3D" id="3.80.10.10">
    <property type="entry name" value="Ribonuclease Inhibitor"/>
    <property type="match status" value="3"/>
</dbReference>
<feature type="region of interest" description="Disordered" evidence="9">
    <location>
        <begin position="195"/>
        <end position="247"/>
    </location>
</feature>
<keyword evidence="4" id="KW-1133">Transmembrane helix</keyword>
<evidence type="ECO:0000256" key="6">
    <source>
        <dbReference type="ARBA" id="ARBA00023136"/>
    </source>
</evidence>
<dbReference type="Pfam" id="PF25372">
    <property type="entry name" value="DUF7885"/>
    <property type="match status" value="1"/>
</dbReference>
<dbReference type="PROSITE" id="PS00889">
    <property type="entry name" value="CNMP_BINDING_2"/>
    <property type="match status" value="1"/>
</dbReference>
<protein>
    <recommendedName>
        <fullName evidence="14">Cyclic nucleotide-binding domain-containing protein</fullName>
    </recommendedName>
</protein>
<evidence type="ECO:0000256" key="8">
    <source>
        <dbReference type="ARBA" id="ARBA00023303"/>
    </source>
</evidence>
<evidence type="ECO:0000313" key="12">
    <source>
        <dbReference type="EMBL" id="ETI19711.1"/>
    </source>
</evidence>
<dbReference type="InterPro" id="IPR057207">
    <property type="entry name" value="FBXL15_LRR"/>
</dbReference>
<evidence type="ECO:0000256" key="7">
    <source>
        <dbReference type="ARBA" id="ARBA00023286"/>
    </source>
</evidence>
<dbReference type="PANTHER" id="PTHR45638">
    <property type="entry name" value="CYCLIC NUCLEOTIDE-GATED CATION CHANNEL SUBUNIT A"/>
    <property type="match status" value="1"/>
</dbReference>
<dbReference type="InterPro" id="IPR050866">
    <property type="entry name" value="CNG_cation_channel"/>
</dbReference>
<evidence type="ECO:0000259" key="11">
    <source>
        <dbReference type="PROSITE" id="PS50181"/>
    </source>
</evidence>
<dbReference type="SUPFAM" id="SSF52047">
    <property type="entry name" value="RNI-like"/>
    <property type="match status" value="1"/>
</dbReference>
<gene>
    <name evidence="12" type="ORF">G647_08724</name>
</gene>
<dbReference type="GO" id="GO:0044877">
    <property type="term" value="F:protein-containing complex binding"/>
    <property type="evidence" value="ECO:0007669"/>
    <property type="project" value="TreeGrafter"/>
</dbReference>
<name>V9CZ84_9EURO</name>
<dbReference type="EMBL" id="KB822709">
    <property type="protein sequence ID" value="ETI19711.1"/>
    <property type="molecule type" value="Genomic_DNA"/>
</dbReference>
<dbReference type="Proteomes" id="UP000030678">
    <property type="component" value="Unassembled WGS sequence"/>
</dbReference>
<keyword evidence="3" id="KW-0812">Transmembrane</keyword>
<dbReference type="SUPFAM" id="SSF51206">
    <property type="entry name" value="cAMP-binding domain-like"/>
    <property type="match status" value="2"/>
</dbReference>
<dbReference type="InterPro" id="IPR032675">
    <property type="entry name" value="LRR_dom_sf"/>
</dbReference>
<dbReference type="Pfam" id="PF16643">
    <property type="entry name" value="cNMPbd_u2"/>
    <property type="match status" value="1"/>
</dbReference>
<dbReference type="CDD" id="cd09917">
    <property type="entry name" value="F-box_SF"/>
    <property type="match status" value="1"/>
</dbReference>
<dbReference type="InterPro" id="IPR001810">
    <property type="entry name" value="F-box_dom"/>
</dbReference>
<dbReference type="VEuPathDB" id="FungiDB:G647_08724"/>
<keyword evidence="5" id="KW-0406">Ion transport</keyword>
<dbReference type="SMART" id="SM00100">
    <property type="entry name" value="cNMP"/>
    <property type="match status" value="2"/>
</dbReference>
<feature type="compositionally biased region" description="Polar residues" evidence="9">
    <location>
        <begin position="512"/>
        <end position="535"/>
    </location>
</feature>
<dbReference type="GO" id="GO:0016020">
    <property type="term" value="C:membrane"/>
    <property type="evidence" value="ECO:0007669"/>
    <property type="project" value="UniProtKB-SubCell"/>
</dbReference>
<feature type="domain" description="F-box" evidence="11">
    <location>
        <begin position="564"/>
        <end position="611"/>
    </location>
</feature>
<dbReference type="Pfam" id="PF00027">
    <property type="entry name" value="cNMP_binding"/>
    <property type="match status" value="2"/>
</dbReference>
<dbReference type="SMART" id="SM00367">
    <property type="entry name" value="LRR_CC"/>
    <property type="match status" value="8"/>
</dbReference>
<feature type="region of interest" description="Disordered" evidence="9">
    <location>
        <begin position="440"/>
        <end position="567"/>
    </location>
</feature>
<dbReference type="Gene3D" id="2.60.120.10">
    <property type="entry name" value="Jelly Rolls"/>
    <property type="match status" value="2"/>
</dbReference>
<dbReference type="InterPro" id="IPR018488">
    <property type="entry name" value="cNMP-bd_CS"/>
</dbReference>
<dbReference type="InterPro" id="IPR014710">
    <property type="entry name" value="RmlC-like_jellyroll"/>
</dbReference>
<keyword evidence="8" id="KW-0407">Ion channel</keyword>
<dbReference type="PROSITE" id="PS50042">
    <property type="entry name" value="CNMP_BINDING_3"/>
    <property type="match status" value="2"/>
</dbReference>
<keyword evidence="7" id="KW-1071">Ligand-gated ion channel</keyword>
<dbReference type="InterPro" id="IPR018490">
    <property type="entry name" value="cNMP-bd_dom_sf"/>
</dbReference>
<evidence type="ECO:0000256" key="2">
    <source>
        <dbReference type="ARBA" id="ARBA00022448"/>
    </source>
</evidence>
<dbReference type="HOGENOM" id="CLU_006113_0_0_1"/>
<dbReference type="OrthoDB" id="421226at2759"/>
<dbReference type="SUPFAM" id="SSF81383">
    <property type="entry name" value="F-box domain"/>
    <property type="match status" value="1"/>
</dbReference>
<feature type="compositionally biased region" description="Polar residues" evidence="9">
    <location>
        <begin position="238"/>
        <end position="247"/>
    </location>
</feature>
<evidence type="ECO:0008006" key="14">
    <source>
        <dbReference type="Google" id="ProtNLM"/>
    </source>
</evidence>
<dbReference type="RefSeq" id="XP_008731253.1">
    <property type="nucleotide sequence ID" value="XM_008733031.1"/>
</dbReference>
<evidence type="ECO:0000256" key="4">
    <source>
        <dbReference type="ARBA" id="ARBA00022989"/>
    </source>
</evidence>
<dbReference type="FunFam" id="2.60.120.10:FF:000057">
    <property type="entry name" value="Cyclic nucleotide-binding domain protein"/>
    <property type="match status" value="1"/>
</dbReference>
<dbReference type="CDD" id="cd00038">
    <property type="entry name" value="CAP_ED"/>
    <property type="match status" value="2"/>
</dbReference>
<dbReference type="GeneID" id="19987217"/>
<evidence type="ECO:0000256" key="1">
    <source>
        <dbReference type="ARBA" id="ARBA00004141"/>
    </source>
</evidence>
<dbReference type="AlphaFoldDB" id="V9CZ84"/>
<comment type="subcellular location">
    <subcellularLocation>
        <location evidence="1">Membrane</location>
        <topology evidence="1">Multi-pass membrane protein</topology>
    </subcellularLocation>
</comment>
<dbReference type="PANTHER" id="PTHR45638:SF24">
    <property type="entry name" value="CYCLIC NUCLEOTIDE-BINDING DOMAIN PROTEIN (AFU_ORTHOLOGUE AFUA_2G03170)"/>
    <property type="match status" value="1"/>
</dbReference>
<accession>V9CZ84</accession>
<feature type="region of interest" description="Disordered" evidence="9">
    <location>
        <begin position="1"/>
        <end position="22"/>
    </location>
</feature>
<organism evidence="12 13">
    <name type="scientific">Cladophialophora carrionii CBS 160.54</name>
    <dbReference type="NCBI Taxonomy" id="1279043"/>
    <lineage>
        <taxon>Eukaryota</taxon>
        <taxon>Fungi</taxon>
        <taxon>Dikarya</taxon>
        <taxon>Ascomycota</taxon>
        <taxon>Pezizomycotina</taxon>
        <taxon>Eurotiomycetes</taxon>
        <taxon>Chaetothyriomycetidae</taxon>
        <taxon>Chaetothyriales</taxon>
        <taxon>Herpotrichiellaceae</taxon>
        <taxon>Cladophialophora</taxon>
    </lineage>
</organism>
<keyword evidence="2" id="KW-0813">Transport</keyword>
<sequence>MRRHHGRALSPYHGRTASPPSAEVSLVRSFDSKINPSRPARQSPLATSQIGGMPLDLIDRIRSFPLFQSTSDDFLADIGLLLKPQLYNTNDYIMIEGEDAKAMYWLVRGAVAVTSRDGESIFAELKPGAFFGEIGILMERPRTATVVARTRCMVVVLKKEDLKKILPKYPDVEQAIREEALERLTQLEKKKAQVLLGTEDVPDHERRGSKRARPTLGDDAYMAGSDGSANSKRRKSPSPGTNEVSTASALGHGLVNIRATLKELPLFASLPPDILHFLGLSAQPRSFAPFTDIVKQDTRGREIYFIVRGEVEVLDERKVSHPKLHKSGQPNGIPRTPVVKARLKPGQYFGEVVSRGLADRRTATVRSVTQVECLMISENVLADFWNRCPPSILQQIEETAKHRLKLSFEADVVMKDADATPDIRELEIEDGKERRTRKLVNGPRVTFTDAGAEISSSAPSVQKEEPSTLEPSDPDPFLSEGLEKVRSRSRRGSLAPPPPDEPSKDQKRRSPRSSPTNTASPSPKASVSGTPSPTSEYKGLTGFPFSDPFSSGGRPKPRARSSRGLNRGTVPEKVLPLILEYLDLHELMRLQGVSLHWQNVVNGAPNLLHHLDLSRYNRRVTDDVLINRICPFVGQRPRFIDISNCFHITDEGFGALVNTCAATVQGWRMKSVWDVTAPAILEMATRARGLQEVDLSNCRKVSDTLLARIVGWVVTAQPQAPSNRTKTHAQRPVVNTKLGNNAAHPPPQPAPGTVIGCPDLRSITLSYCKHITDRTMAHIATHAHTRIETMDLTRCTTITDAGFQFWGNVKFERLKKLCLADCTYLSDQSIVWLVNGAGSGLRQLDLSFCCALSDTATEVLALGCPNLTHLNLSFCGSAVSDPSLRSIGLHLTSLRELAVRGCVRVTGLGVQSVVEGCQKLKLFDVSQCKNLQPWLVSGGIERWRSLGRDVEFVVVSSGSKVVRS</sequence>
<evidence type="ECO:0000259" key="10">
    <source>
        <dbReference type="PROSITE" id="PS50042"/>
    </source>
</evidence>
<evidence type="ECO:0000256" key="3">
    <source>
        <dbReference type="ARBA" id="ARBA00022692"/>
    </source>
</evidence>
<evidence type="ECO:0000256" key="5">
    <source>
        <dbReference type="ARBA" id="ARBA00023065"/>
    </source>
</evidence>
<keyword evidence="6" id="KW-0472">Membrane</keyword>
<evidence type="ECO:0000313" key="13">
    <source>
        <dbReference type="Proteomes" id="UP000030678"/>
    </source>
</evidence>
<dbReference type="InterPro" id="IPR006553">
    <property type="entry name" value="Leu-rich_rpt_Cys-con_subtyp"/>
</dbReference>
<evidence type="ECO:0000256" key="9">
    <source>
        <dbReference type="SAM" id="MobiDB-lite"/>
    </source>
</evidence>